<organism evidence="7 8">
    <name type="scientific">Roseivirga spongicola</name>
    <dbReference type="NCBI Taxonomy" id="333140"/>
    <lineage>
        <taxon>Bacteria</taxon>
        <taxon>Pseudomonadati</taxon>
        <taxon>Bacteroidota</taxon>
        <taxon>Cytophagia</taxon>
        <taxon>Cytophagales</taxon>
        <taxon>Roseivirgaceae</taxon>
        <taxon>Roseivirga</taxon>
    </lineage>
</organism>
<comment type="caution">
    <text evidence="7">The sequence shown here is derived from an EMBL/GenBank/DDBJ whole genome shotgun (WGS) entry which is preliminary data.</text>
</comment>
<dbReference type="GO" id="GO:0003700">
    <property type="term" value="F:DNA-binding transcription factor activity"/>
    <property type="evidence" value="ECO:0007669"/>
    <property type="project" value="InterPro"/>
</dbReference>
<evidence type="ECO:0000256" key="5">
    <source>
        <dbReference type="ARBA" id="ARBA00023163"/>
    </source>
</evidence>
<proteinExistence type="inferred from homology"/>
<keyword evidence="8" id="KW-1185">Reference proteome</keyword>
<dbReference type="InterPro" id="IPR000847">
    <property type="entry name" value="LysR_HTH_N"/>
</dbReference>
<dbReference type="GO" id="GO:0032993">
    <property type="term" value="C:protein-DNA complex"/>
    <property type="evidence" value="ECO:0007669"/>
    <property type="project" value="TreeGrafter"/>
</dbReference>
<dbReference type="Gene3D" id="3.40.190.10">
    <property type="entry name" value="Periplasmic binding protein-like II"/>
    <property type="match status" value="2"/>
</dbReference>
<keyword evidence="5" id="KW-0804">Transcription</keyword>
<dbReference type="CDD" id="cd08411">
    <property type="entry name" value="PBP2_OxyR"/>
    <property type="match status" value="1"/>
</dbReference>
<protein>
    <submittedName>
        <fullName evidence="7">LysR family transcriptional regulator</fullName>
    </submittedName>
</protein>
<reference evidence="7 8" key="1">
    <citation type="submission" date="2016-01" db="EMBL/GenBank/DDBJ databases">
        <title>Genome sequencing of Roseivirga spongicola UST030701-084.</title>
        <authorList>
            <person name="Selvaratnam C."/>
            <person name="Thevarajoo S."/>
            <person name="Goh K.M."/>
            <person name="Ee R."/>
            <person name="Chan K.-G."/>
            <person name="Chong C.S."/>
        </authorList>
    </citation>
    <scope>NUCLEOTIDE SEQUENCE [LARGE SCALE GENOMIC DNA]</scope>
    <source>
        <strain evidence="7 8">UST030701-084</strain>
    </source>
</reference>
<dbReference type="GO" id="GO:0003677">
    <property type="term" value="F:DNA binding"/>
    <property type="evidence" value="ECO:0007669"/>
    <property type="project" value="UniProtKB-KW"/>
</dbReference>
<dbReference type="SUPFAM" id="SSF46785">
    <property type="entry name" value="Winged helix' DNA-binding domain"/>
    <property type="match status" value="1"/>
</dbReference>
<dbReference type="FunFam" id="1.10.10.10:FF:000001">
    <property type="entry name" value="LysR family transcriptional regulator"/>
    <property type="match status" value="1"/>
</dbReference>
<dbReference type="Pfam" id="PF00126">
    <property type="entry name" value="HTH_1"/>
    <property type="match status" value="1"/>
</dbReference>
<dbReference type="STRING" id="333140.AWW68_18300"/>
<evidence type="ECO:0000313" key="8">
    <source>
        <dbReference type="Proteomes" id="UP000075606"/>
    </source>
</evidence>
<dbReference type="RefSeq" id="WP_068225120.1">
    <property type="nucleotide sequence ID" value="NZ_LRPC01000032.1"/>
</dbReference>
<gene>
    <name evidence="7" type="ORF">AWW68_18300</name>
</gene>
<dbReference type="PROSITE" id="PS50931">
    <property type="entry name" value="HTH_LYSR"/>
    <property type="match status" value="1"/>
</dbReference>
<name>A0A150WYE6_9BACT</name>
<dbReference type="PANTHER" id="PTHR30346">
    <property type="entry name" value="TRANSCRIPTIONAL DUAL REGULATOR HCAR-RELATED"/>
    <property type="match status" value="1"/>
</dbReference>
<dbReference type="AlphaFoldDB" id="A0A150WYE6"/>
<dbReference type="InterPro" id="IPR036390">
    <property type="entry name" value="WH_DNA-bd_sf"/>
</dbReference>
<keyword evidence="4" id="KW-0010">Activator</keyword>
<evidence type="ECO:0000256" key="2">
    <source>
        <dbReference type="ARBA" id="ARBA00023015"/>
    </source>
</evidence>
<dbReference type="Gene3D" id="1.10.10.10">
    <property type="entry name" value="Winged helix-like DNA-binding domain superfamily/Winged helix DNA-binding domain"/>
    <property type="match status" value="1"/>
</dbReference>
<dbReference type="PANTHER" id="PTHR30346:SF26">
    <property type="entry name" value="HYDROGEN PEROXIDE-INDUCIBLE GENES ACTIVATOR"/>
    <property type="match status" value="1"/>
</dbReference>
<dbReference type="PRINTS" id="PR00039">
    <property type="entry name" value="HTHLYSR"/>
</dbReference>
<dbReference type="Proteomes" id="UP000075606">
    <property type="component" value="Unassembled WGS sequence"/>
</dbReference>
<dbReference type="Pfam" id="PF03466">
    <property type="entry name" value="LysR_substrate"/>
    <property type="match status" value="1"/>
</dbReference>
<keyword evidence="2" id="KW-0805">Transcription regulation</keyword>
<dbReference type="EMBL" id="LRPC01000032">
    <property type="protein sequence ID" value="KYG71497.1"/>
    <property type="molecule type" value="Genomic_DNA"/>
</dbReference>
<dbReference type="SUPFAM" id="SSF53850">
    <property type="entry name" value="Periplasmic binding protein-like II"/>
    <property type="match status" value="1"/>
</dbReference>
<comment type="similarity">
    <text evidence="1">Belongs to the LysR transcriptional regulatory family.</text>
</comment>
<feature type="domain" description="HTH lysR-type" evidence="6">
    <location>
        <begin position="1"/>
        <end position="58"/>
    </location>
</feature>
<dbReference type="OrthoDB" id="9803735at2"/>
<dbReference type="InterPro" id="IPR005119">
    <property type="entry name" value="LysR_subst-bd"/>
</dbReference>
<evidence type="ECO:0000313" key="7">
    <source>
        <dbReference type="EMBL" id="KYG71497.1"/>
    </source>
</evidence>
<evidence type="ECO:0000256" key="1">
    <source>
        <dbReference type="ARBA" id="ARBA00009437"/>
    </source>
</evidence>
<evidence type="ECO:0000256" key="4">
    <source>
        <dbReference type="ARBA" id="ARBA00023159"/>
    </source>
</evidence>
<keyword evidence="3" id="KW-0238">DNA-binding</keyword>
<accession>A0A150WYE6</accession>
<evidence type="ECO:0000259" key="6">
    <source>
        <dbReference type="PROSITE" id="PS50931"/>
    </source>
</evidence>
<evidence type="ECO:0000256" key="3">
    <source>
        <dbReference type="ARBA" id="ARBA00023125"/>
    </source>
</evidence>
<sequence>MTLQQLEYIVALDTHRHFVTAADSCFVTQPTLTLQIKKLENEMGTLIFDRSKHPIEPTKTGRQIINMSRQILREVNGLKDYVNTEKDNLSGVFRIGVIPTVAPYLMPRFLKHFSDNNPNITLKVREVESEQIIHDIKHDLLDIGILATPLDESNIREIPLYNEPFLLYIAEQHPLFARKKISPEDLPETGLWLLNQGHCLRDQVLSLCNRPNSSKIENISYESGSIETLRNLVKNHMGYTLVPELSVLDQKDDYRIKRFEKPEPTREISLAVHKGFTKEAVLESLRDSIVKYIPEHFVKAKKVNRIRWR</sequence>
<dbReference type="InterPro" id="IPR036388">
    <property type="entry name" value="WH-like_DNA-bd_sf"/>
</dbReference>